<dbReference type="RefSeq" id="WP_185683661.1">
    <property type="nucleotide sequence ID" value="NZ_JACLAU010000016.1"/>
</dbReference>
<dbReference type="SUPFAM" id="SSF159594">
    <property type="entry name" value="XCC0632-like"/>
    <property type="match status" value="1"/>
</dbReference>
<sequence length="211" mass="22118">MRSPILHPHSNRPLPGRRRATALLVAATLALALGGCIRLGAGKPPASLLTLTASQALAPGNGSSGKGEDALVVYDPEVDRTLAVQRVAVTVDPSNVAYLKDALWVERPARLFGALLAETIRARGKQLVFAADDRAALSQRRLTGRLLAMGYDAGSHAVVVRYDAVRSESGKLATRRFESRVPVARADAETVGPALNAAANAVAGEVADWIG</sequence>
<name>A0A7X1F8D8_9SPHN</name>
<protein>
    <submittedName>
        <fullName evidence="2">Membrane integrity-associated transporter subunit PqiC</fullName>
    </submittedName>
</protein>
<reference evidence="2 3" key="1">
    <citation type="submission" date="2020-08" db="EMBL/GenBank/DDBJ databases">
        <title>The genome sequence of Novosphingobium flavum 4Y4.</title>
        <authorList>
            <person name="Liu Y."/>
        </authorList>
    </citation>
    <scope>NUCLEOTIDE SEQUENCE [LARGE SCALE GENOMIC DNA]</scope>
    <source>
        <strain evidence="2 3">4Y4</strain>
    </source>
</reference>
<organism evidence="2 3">
    <name type="scientific">Novosphingobium aerophilum</name>
    <dbReference type="NCBI Taxonomy" id="2839843"/>
    <lineage>
        <taxon>Bacteria</taxon>
        <taxon>Pseudomonadati</taxon>
        <taxon>Pseudomonadota</taxon>
        <taxon>Alphaproteobacteria</taxon>
        <taxon>Sphingomonadales</taxon>
        <taxon>Sphingomonadaceae</taxon>
        <taxon>Novosphingobium</taxon>
    </lineage>
</organism>
<gene>
    <name evidence="2" type="ORF">H7F49_11050</name>
</gene>
<accession>A0A7X1F8D8</accession>
<dbReference type="AlphaFoldDB" id="A0A7X1F8D8"/>
<dbReference type="EMBL" id="JACLAU010000016">
    <property type="protein sequence ID" value="MBC2652245.1"/>
    <property type="molecule type" value="Genomic_DNA"/>
</dbReference>
<feature type="domain" description="ABC-type transport auxiliary lipoprotein component" evidence="1">
    <location>
        <begin position="59"/>
        <end position="207"/>
    </location>
</feature>
<dbReference type="Pfam" id="PF03886">
    <property type="entry name" value="ABC_trans_aux"/>
    <property type="match status" value="1"/>
</dbReference>
<comment type="caution">
    <text evidence="2">The sequence shown here is derived from an EMBL/GenBank/DDBJ whole genome shotgun (WGS) entry which is preliminary data.</text>
</comment>
<dbReference type="InterPro" id="IPR005586">
    <property type="entry name" value="ABC_trans_aux"/>
</dbReference>
<dbReference type="Proteomes" id="UP000520156">
    <property type="component" value="Unassembled WGS sequence"/>
</dbReference>
<proteinExistence type="predicted"/>
<evidence type="ECO:0000313" key="2">
    <source>
        <dbReference type="EMBL" id="MBC2652245.1"/>
    </source>
</evidence>
<evidence type="ECO:0000313" key="3">
    <source>
        <dbReference type="Proteomes" id="UP000520156"/>
    </source>
</evidence>
<evidence type="ECO:0000259" key="1">
    <source>
        <dbReference type="Pfam" id="PF03886"/>
    </source>
</evidence>
<dbReference type="Gene3D" id="3.40.50.10610">
    <property type="entry name" value="ABC-type transport auxiliary lipoprotein component"/>
    <property type="match status" value="1"/>
</dbReference>
<keyword evidence="3" id="KW-1185">Reference proteome</keyword>